<feature type="region of interest" description="Disordered" evidence="1">
    <location>
        <begin position="28"/>
        <end position="47"/>
    </location>
</feature>
<evidence type="ECO:0000256" key="1">
    <source>
        <dbReference type="SAM" id="MobiDB-lite"/>
    </source>
</evidence>
<evidence type="ECO:0000313" key="2">
    <source>
        <dbReference type="EMBL" id="MDQ0302460.1"/>
    </source>
</evidence>
<sequence>MQQLAIVARDHSARILDKRDDRVAQGGRLPGRCCDTNGTEESGGNLTIGRTRAPSVLCLKHVAQALTLLERDPPIRRHGRSPHMGRQPQQSLDPIWEVCVH</sequence>
<proteinExistence type="predicted"/>
<dbReference type="EMBL" id="JAUSUI010000003">
    <property type="protein sequence ID" value="MDQ0302460.1"/>
    <property type="molecule type" value="Genomic_DNA"/>
</dbReference>
<gene>
    <name evidence="2" type="ORF">J2S75_001488</name>
</gene>
<protein>
    <submittedName>
        <fullName evidence="2">Uncharacterized protein</fullName>
    </submittedName>
</protein>
<name>A0ABU0B9G0_9HYPH</name>
<reference evidence="2 3" key="1">
    <citation type="submission" date="2023-07" db="EMBL/GenBank/DDBJ databases">
        <title>Genomic Encyclopedia of Type Strains, Phase IV (KMG-IV): sequencing the most valuable type-strain genomes for metagenomic binning, comparative biology and taxonomic classification.</title>
        <authorList>
            <person name="Goeker M."/>
        </authorList>
    </citation>
    <scope>NUCLEOTIDE SEQUENCE [LARGE SCALE GENOMIC DNA]</scope>
    <source>
        <strain evidence="2 3">DSM 2457</strain>
    </source>
</reference>
<feature type="region of interest" description="Disordered" evidence="1">
    <location>
        <begin position="73"/>
        <end position="92"/>
    </location>
</feature>
<accession>A0ABU0B9G0</accession>
<keyword evidence="3" id="KW-1185">Reference proteome</keyword>
<comment type="caution">
    <text evidence="2">The sequence shown here is derived from an EMBL/GenBank/DDBJ whole genome shotgun (WGS) entry which is preliminary data.</text>
</comment>
<organism evidence="2 3">
    <name type="scientific">Ancylobacter polymorphus</name>
    <dbReference type="NCBI Taxonomy" id="223390"/>
    <lineage>
        <taxon>Bacteria</taxon>
        <taxon>Pseudomonadati</taxon>
        <taxon>Pseudomonadota</taxon>
        <taxon>Alphaproteobacteria</taxon>
        <taxon>Hyphomicrobiales</taxon>
        <taxon>Xanthobacteraceae</taxon>
        <taxon>Ancylobacter</taxon>
    </lineage>
</organism>
<evidence type="ECO:0000313" key="3">
    <source>
        <dbReference type="Proteomes" id="UP001224682"/>
    </source>
</evidence>
<feature type="compositionally biased region" description="Polar residues" evidence="1">
    <location>
        <begin position="36"/>
        <end position="45"/>
    </location>
</feature>
<dbReference type="Proteomes" id="UP001224682">
    <property type="component" value="Unassembled WGS sequence"/>
</dbReference>